<dbReference type="STRING" id="1802591.A2113_02240"/>
<name>A0A1G1W4V2_9BACT</name>
<feature type="transmembrane region" description="Helical" evidence="1">
    <location>
        <begin position="94"/>
        <end position="112"/>
    </location>
</feature>
<organism evidence="2 3">
    <name type="scientific">Candidatus Woykebacteria bacterium GWA1_44_8</name>
    <dbReference type="NCBI Taxonomy" id="1802591"/>
    <lineage>
        <taxon>Bacteria</taxon>
        <taxon>Candidatus Woykeibacteriota</taxon>
    </lineage>
</organism>
<accession>A0A1G1W4V2</accession>
<dbReference type="AlphaFoldDB" id="A0A1G1W4V2"/>
<gene>
    <name evidence="2" type="ORF">A2113_02240</name>
</gene>
<sequence>MDISSTQPQVKSENAWNKKTEIKFPWYVSSLFSSIVLPLALLVWYWLARLLIPPGDKGFGAGILLSISLIFGVLPVSLIIATIMAAVLAKNRKILAILLLWVLVALFIFFELTMEFPVPLHNISQNTSTIPISPTLKTTPLSE</sequence>
<reference evidence="2 3" key="1">
    <citation type="journal article" date="2016" name="Nat. Commun.">
        <title>Thousands of microbial genomes shed light on interconnected biogeochemical processes in an aquifer system.</title>
        <authorList>
            <person name="Anantharaman K."/>
            <person name="Brown C.T."/>
            <person name="Hug L.A."/>
            <person name="Sharon I."/>
            <person name="Castelle C.J."/>
            <person name="Probst A.J."/>
            <person name="Thomas B.C."/>
            <person name="Singh A."/>
            <person name="Wilkins M.J."/>
            <person name="Karaoz U."/>
            <person name="Brodie E.L."/>
            <person name="Williams K.H."/>
            <person name="Hubbard S.S."/>
            <person name="Banfield J.F."/>
        </authorList>
    </citation>
    <scope>NUCLEOTIDE SEQUENCE [LARGE SCALE GENOMIC DNA]</scope>
</reference>
<keyword evidence="1" id="KW-0812">Transmembrane</keyword>
<evidence type="ECO:0000313" key="3">
    <source>
        <dbReference type="Proteomes" id="UP000176299"/>
    </source>
</evidence>
<dbReference type="EMBL" id="MHCN01000001">
    <property type="protein sequence ID" value="OGY22688.1"/>
    <property type="molecule type" value="Genomic_DNA"/>
</dbReference>
<dbReference type="Proteomes" id="UP000176299">
    <property type="component" value="Unassembled WGS sequence"/>
</dbReference>
<protein>
    <submittedName>
        <fullName evidence="2">Uncharacterized protein</fullName>
    </submittedName>
</protein>
<feature type="transmembrane region" description="Helical" evidence="1">
    <location>
        <begin position="59"/>
        <end position="87"/>
    </location>
</feature>
<comment type="caution">
    <text evidence="2">The sequence shown here is derived from an EMBL/GenBank/DDBJ whole genome shotgun (WGS) entry which is preliminary data.</text>
</comment>
<keyword evidence="1" id="KW-0472">Membrane</keyword>
<proteinExistence type="predicted"/>
<evidence type="ECO:0000313" key="2">
    <source>
        <dbReference type="EMBL" id="OGY22688.1"/>
    </source>
</evidence>
<feature type="transmembrane region" description="Helical" evidence="1">
    <location>
        <begin position="26"/>
        <end position="47"/>
    </location>
</feature>
<keyword evidence="1" id="KW-1133">Transmembrane helix</keyword>
<evidence type="ECO:0000256" key="1">
    <source>
        <dbReference type="SAM" id="Phobius"/>
    </source>
</evidence>